<protein>
    <submittedName>
        <fullName evidence="1">Uncharacterized protein</fullName>
    </submittedName>
</protein>
<evidence type="ECO:0000313" key="1">
    <source>
        <dbReference type="EMBL" id="RPA75723.1"/>
    </source>
</evidence>
<name>A0A3N4HPH0_ASCIM</name>
<evidence type="ECO:0000313" key="2">
    <source>
        <dbReference type="Proteomes" id="UP000275078"/>
    </source>
</evidence>
<gene>
    <name evidence="1" type="ORF">BJ508DRAFT_417989</name>
</gene>
<dbReference type="AlphaFoldDB" id="A0A3N4HPH0"/>
<keyword evidence="2" id="KW-1185">Reference proteome</keyword>
<sequence length="258" mass="28848">MSSFVSVDHTAGPGTSTGGTPLTLMISIPDIVPVDQPKQPMFFLPQSLSANLEFQVSKPIPPHKALDISYGKSMANAIWDIRRNAMGDSWVLDYVKKGFAKLDGRGSLHFTPGWFSGGVFRAEYSHVKARINPPPNPPPEPTGEERDLLPDEEEFSIHLICDDLGAEDGKWKLVDPDLTRNPKQLGSRVLAEELPAVPGETPGAEVSELELLSRKEKIRFSWDLSGIEGFTENEIQELIVALWVCKVWRCRNRKRWFI</sequence>
<reference evidence="1 2" key="1">
    <citation type="journal article" date="2018" name="Nat. Ecol. Evol.">
        <title>Pezizomycetes genomes reveal the molecular basis of ectomycorrhizal truffle lifestyle.</title>
        <authorList>
            <person name="Murat C."/>
            <person name="Payen T."/>
            <person name="Noel B."/>
            <person name="Kuo A."/>
            <person name="Morin E."/>
            <person name="Chen J."/>
            <person name="Kohler A."/>
            <person name="Krizsan K."/>
            <person name="Balestrini R."/>
            <person name="Da Silva C."/>
            <person name="Montanini B."/>
            <person name="Hainaut M."/>
            <person name="Levati E."/>
            <person name="Barry K.W."/>
            <person name="Belfiori B."/>
            <person name="Cichocki N."/>
            <person name="Clum A."/>
            <person name="Dockter R.B."/>
            <person name="Fauchery L."/>
            <person name="Guy J."/>
            <person name="Iotti M."/>
            <person name="Le Tacon F."/>
            <person name="Lindquist E.A."/>
            <person name="Lipzen A."/>
            <person name="Malagnac F."/>
            <person name="Mello A."/>
            <person name="Molinier V."/>
            <person name="Miyauchi S."/>
            <person name="Poulain J."/>
            <person name="Riccioni C."/>
            <person name="Rubini A."/>
            <person name="Sitrit Y."/>
            <person name="Splivallo R."/>
            <person name="Traeger S."/>
            <person name="Wang M."/>
            <person name="Zifcakova L."/>
            <person name="Wipf D."/>
            <person name="Zambonelli A."/>
            <person name="Paolocci F."/>
            <person name="Nowrousian M."/>
            <person name="Ottonello S."/>
            <person name="Baldrian P."/>
            <person name="Spatafora J.W."/>
            <person name="Henrissat B."/>
            <person name="Nagy L.G."/>
            <person name="Aury J.M."/>
            <person name="Wincker P."/>
            <person name="Grigoriev I.V."/>
            <person name="Bonfante P."/>
            <person name="Martin F.M."/>
        </authorList>
    </citation>
    <scope>NUCLEOTIDE SEQUENCE [LARGE SCALE GENOMIC DNA]</scope>
    <source>
        <strain evidence="1 2">RN42</strain>
    </source>
</reference>
<organism evidence="1 2">
    <name type="scientific">Ascobolus immersus RN42</name>
    <dbReference type="NCBI Taxonomy" id="1160509"/>
    <lineage>
        <taxon>Eukaryota</taxon>
        <taxon>Fungi</taxon>
        <taxon>Dikarya</taxon>
        <taxon>Ascomycota</taxon>
        <taxon>Pezizomycotina</taxon>
        <taxon>Pezizomycetes</taxon>
        <taxon>Pezizales</taxon>
        <taxon>Ascobolaceae</taxon>
        <taxon>Ascobolus</taxon>
    </lineage>
</organism>
<dbReference type="EMBL" id="ML119758">
    <property type="protein sequence ID" value="RPA75723.1"/>
    <property type="molecule type" value="Genomic_DNA"/>
</dbReference>
<proteinExistence type="predicted"/>
<dbReference type="Proteomes" id="UP000275078">
    <property type="component" value="Unassembled WGS sequence"/>
</dbReference>
<accession>A0A3N4HPH0</accession>
<dbReference type="OrthoDB" id="5274594at2759"/>